<sequence length="534" mass="59699">MAAKVELGSCNFLRSNANYLHQSLQIYEQKDPNVQQYRLFWTDGQNLIHFRILQTCSWSNDGRSLAVAVEESLCIFTWTELREPKQFSFVQWNSLELTGKIKCIVTWQSSSFIVATELPLDKLCGINKTERDFFEVENESQSYQNGPDSFDKSLDDAEHPVLVQKTNHELPSLLKLKPRKHELEQPVALAQVIAICCEGPKPHEMCRTSIQGLISPELLLFQPLTKSVVVGSHCCSKLHCYSLQTSTLTGKTEFQVQKEVLELDPNHKPKGICTIPGDGQSFLCLLGKSKEPVNLTAFPPSTNTDQYDVTLKCFTTVPSKDSVKKSEGTFDQQENNDQSSEDSPSLRLPDRSVFNGLIKVVENENASLISELKPSHGNGEISDNSKDVIKEDLSSCLKQIKELRSTMMSTLSEITANVAALEKRIIEMTSNNMDEKHKCPLYPLQDAAEFVCVMWTDELTGAVEQENFLLDKGRLKLKTVKQAFNASLVRISIGNVACIVSSGEGGFIPMRFVKGSTVQMSGHSKHQYSSKSQS</sequence>
<comment type="caution">
    <text evidence="6">The sequence shown here is derived from an EMBL/GenBank/DDBJ whole genome shotgun (WGS) entry which is preliminary data.</text>
</comment>
<organism evidence="6 7">
    <name type="scientific">Porites evermanni</name>
    <dbReference type="NCBI Taxonomy" id="104178"/>
    <lineage>
        <taxon>Eukaryota</taxon>
        <taxon>Metazoa</taxon>
        <taxon>Cnidaria</taxon>
        <taxon>Anthozoa</taxon>
        <taxon>Hexacorallia</taxon>
        <taxon>Scleractinia</taxon>
        <taxon>Fungiina</taxon>
        <taxon>Poritidae</taxon>
        <taxon>Porites</taxon>
    </lineage>
</organism>
<evidence type="ECO:0000256" key="1">
    <source>
        <dbReference type="ARBA" id="ARBA00015683"/>
    </source>
</evidence>
<keyword evidence="3" id="KW-0677">Repeat</keyword>
<dbReference type="PANTHER" id="PTHR14897:SF5">
    <property type="entry name" value="WD REPEAT AND COILED-COIL-CONTAINING PROTEIN"/>
    <property type="match status" value="1"/>
</dbReference>
<feature type="compositionally biased region" description="Polar residues" evidence="5">
    <location>
        <begin position="329"/>
        <end position="343"/>
    </location>
</feature>
<evidence type="ECO:0000256" key="4">
    <source>
        <dbReference type="ARBA" id="ARBA00023054"/>
    </source>
</evidence>
<keyword evidence="2" id="KW-0853">WD repeat</keyword>
<feature type="region of interest" description="Disordered" evidence="5">
    <location>
        <begin position="321"/>
        <end position="348"/>
    </location>
</feature>
<keyword evidence="7" id="KW-1185">Reference proteome</keyword>
<evidence type="ECO:0000256" key="2">
    <source>
        <dbReference type="ARBA" id="ARBA00022574"/>
    </source>
</evidence>
<protein>
    <recommendedName>
        <fullName evidence="1">WD repeat and coiled-coil-containing protein</fullName>
    </recommendedName>
</protein>
<dbReference type="Pfam" id="PF15390">
    <property type="entry name" value="WDCP"/>
    <property type="match status" value="2"/>
</dbReference>
<dbReference type="EMBL" id="CALNXI010000058">
    <property type="protein sequence ID" value="CAH3017255.1"/>
    <property type="molecule type" value="Genomic_DNA"/>
</dbReference>
<evidence type="ECO:0000313" key="7">
    <source>
        <dbReference type="Proteomes" id="UP001159427"/>
    </source>
</evidence>
<dbReference type="Proteomes" id="UP001159427">
    <property type="component" value="Unassembled WGS sequence"/>
</dbReference>
<gene>
    <name evidence="6" type="ORF">PEVE_00036363</name>
</gene>
<dbReference type="InterPro" id="IPR028041">
    <property type="entry name" value="WDCP"/>
</dbReference>
<reference evidence="6 7" key="1">
    <citation type="submission" date="2022-05" db="EMBL/GenBank/DDBJ databases">
        <authorList>
            <consortium name="Genoscope - CEA"/>
            <person name="William W."/>
        </authorList>
    </citation>
    <scope>NUCLEOTIDE SEQUENCE [LARGE SCALE GENOMIC DNA]</scope>
</reference>
<proteinExistence type="predicted"/>
<name>A0ABN8LJL5_9CNID</name>
<keyword evidence="4" id="KW-0175">Coiled coil</keyword>
<evidence type="ECO:0000256" key="3">
    <source>
        <dbReference type="ARBA" id="ARBA00022737"/>
    </source>
</evidence>
<evidence type="ECO:0000256" key="5">
    <source>
        <dbReference type="SAM" id="MobiDB-lite"/>
    </source>
</evidence>
<accession>A0ABN8LJL5</accession>
<evidence type="ECO:0000313" key="6">
    <source>
        <dbReference type="EMBL" id="CAH3017255.1"/>
    </source>
</evidence>
<dbReference type="PANTHER" id="PTHR14897">
    <property type="entry name" value="WD REPEAT AND COILED-COIL-CONTAINING PROTEIN"/>
    <property type="match status" value="1"/>
</dbReference>